<accession>D8TSL2</accession>
<dbReference type="GO" id="GO:0005783">
    <property type="term" value="C:endoplasmic reticulum"/>
    <property type="evidence" value="ECO:0007669"/>
    <property type="project" value="TreeGrafter"/>
</dbReference>
<dbReference type="Pfam" id="PF07687">
    <property type="entry name" value="M20_dimer"/>
    <property type="match status" value="1"/>
</dbReference>
<name>D8TSL2_VOLCA</name>
<comment type="cofactor">
    <cofactor evidence="3">
        <name>Mn(2+)</name>
        <dbReference type="ChEBI" id="CHEBI:29035"/>
    </cofactor>
    <text evidence="3">The Mn(2+) ion enhances activity.</text>
</comment>
<feature type="binding site" evidence="3">
    <location>
        <position position="196"/>
    </location>
    <ligand>
        <name>Mn(2+)</name>
        <dbReference type="ChEBI" id="CHEBI:29035"/>
        <label>2</label>
    </ligand>
</feature>
<sequence length="421" mass="44660">MQVSTVSVLLIWVLCAQYSCIAHGQAYASYLEESNSPEIFDSLLKWRRELHTMPELYFSEFNTSQYIRAQLDQLGIPYEYPIAGTGIRAGPLGELTDEDAPTIALRADMDGLPITEEDDVLYKSKTPGRMHACGHDAHMAMLLGAAKLLKSRETSLAALGGRVVLLFQPAEEGMGGAREMIRGGAVRGVGAIHGLHVWPALPAGVIGTRGGVLLAASDRFSFTVRGVGGHGAIPHTARDPVVAAAAVVVALQALVARETSPVDSAVVTVARFNTGPGASNVIPDAVHLSGTVRALTADTFARLHHRVEQMAAGVAAGYGCVVDNMTWSEVPYPPTRNYHGKNVLKTLVWSGTVSGDQQGLHGGPFPQLPTPNSPLAAFTFLGIGDPAKGTDVGLHSPRFRMDEDQLPLGAALHAALATEWI</sequence>
<dbReference type="InterPro" id="IPR017439">
    <property type="entry name" value="Amidohydrolase"/>
</dbReference>
<dbReference type="Gene3D" id="3.30.70.360">
    <property type="match status" value="1"/>
</dbReference>
<comment type="similarity">
    <text evidence="1">Belongs to the peptidase M20 family.</text>
</comment>
<evidence type="ECO:0000256" key="1">
    <source>
        <dbReference type="ARBA" id="ARBA00006153"/>
    </source>
</evidence>
<evidence type="ECO:0000256" key="2">
    <source>
        <dbReference type="ARBA" id="ARBA00022801"/>
    </source>
</evidence>
<dbReference type="EMBL" id="GL378335">
    <property type="protein sequence ID" value="EFJ49506.1"/>
    <property type="molecule type" value="Genomic_DNA"/>
</dbReference>
<dbReference type="SUPFAM" id="SSF55031">
    <property type="entry name" value="Bacterial exopeptidase dimerisation domain"/>
    <property type="match status" value="1"/>
</dbReference>
<feature type="domain" description="Peptidase M20 dimerisation" evidence="5">
    <location>
        <begin position="220"/>
        <end position="314"/>
    </location>
</feature>
<dbReference type="GeneID" id="9618543"/>
<dbReference type="GO" id="GO:0046872">
    <property type="term" value="F:metal ion binding"/>
    <property type="evidence" value="ECO:0007669"/>
    <property type="project" value="UniProtKB-KW"/>
</dbReference>
<evidence type="ECO:0000313" key="6">
    <source>
        <dbReference type="EMBL" id="EFJ49506.1"/>
    </source>
</evidence>
<evidence type="ECO:0000259" key="5">
    <source>
        <dbReference type="Pfam" id="PF07687"/>
    </source>
</evidence>
<evidence type="ECO:0000256" key="3">
    <source>
        <dbReference type="PIRSR" id="PIRSR005962-1"/>
    </source>
</evidence>
<feature type="binding site" evidence="3">
    <location>
        <position position="172"/>
    </location>
    <ligand>
        <name>Mn(2+)</name>
        <dbReference type="ChEBI" id="CHEBI:29035"/>
        <label>2</label>
    </ligand>
</feature>
<dbReference type="NCBIfam" id="TIGR01891">
    <property type="entry name" value="amidohydrolases"/>
    <property type="match status" value="1"/>
</dbReference>
<dbReference type="RefSeq" id="XP_002949487.1">
    <property type="nucleotide sequence ID" value="XM_002949441.1"/>
</dbReference>
<dbReference type="Proteomes" id="UP000001058">
    <property type="component" value="Unassembled WGS sequence"/>
</dbReference>
<dbReference type="PIRSF" id="PIRSF005962">
    <property type="entry name" value="Pept_M20D_amidohydro"/>
    <property type="match status" value="1"/>
</dbReference>
<dbReference type="GO" id="GO:0009850">
    <property type="term" value="P:auxin metabolic process"/>
    <property type="evidence" value="ECO:0007669"/>
    <property type="project" value="TreeGrafter"/>
</dbReference>
<proteinExistence type="inferred from homology"/>
<feature type="non-terminal residue" evidence="6">
    <location>
        <position position="421"/>
    </location>
</feature>
<keyword evidence="3" id="KW-0464">Manganese</keyword>
<dbReference type="Pfam" id="PF01546">
    <property type="entry name" value="Peptidase_M20"/>
    <property type="match status" value="1"/>
</dbReference>
<dbReference type="InterPro" id="IPR036264">
    <property type="entry name" value="Bact_exopeptidase_dim_dom"/>
</dbReference>
<evidence type="ECO:0000313" key="7">
    <source>
        <dbReference type="Proteomes" id="UP000001058"/>
    </source>
</evidence>
<dbReference type="GO" id="GO:0010179">
    <property type="term" value="F:IAA-Ala conjugate hydrolase activity"/>
    <property type="evidence" value="ECO:0007669"/>
    <property type="project" value="TreeGrafter"/>
</dbReference>
<dbReference type="SUPFAM" id="SSF53187">
    <property type="entry name" value="Zn-dependent exopeptidases"/>
    <property type="match status" value="1"/>
</dbReference>
<dbReference type="InParanoid" id="D8TSL2"/>
<feature type="signal peptide" evidence="4">
    <location>
        <begin position="1"/>
        <end position="24"/>
    </location>
</feature>
<gene>
    <name evidence="6" type="ORF">VOLCADRAFT_59303</name>
</gene>
<keyword evidence="7" id="KW-1185">Reference proteome</keyword>
<dbReference type="AlphaFoldDB" id="D8TSL2"/>
<protein>
    <recommendedName>
        <fullName evidence="5">Peptidase M20 dimerisation domain-containing protein</fullName>
    </recommendedName>
</protein>
<organism evidence="7">
    <name type="scientific">Volvox carteri f. nagariensis</name>
    <dbReference type="NCBI Taxonomy" id="3068"/>
    <lineage>
        <taxon>Eukaryota</taxon>
        <taxon>Viridiplantae</taxon>
        <taxon>Chlorophyta</taxon>
        <taxon>core chlorophytes</taxon>
        <taxon>Chlorophyceae</taxon>
        <taxon>CS clade</taxon>
        <taxon>Chlamydomonadales</taxon>
        <taxon>Volvocaceae</taxon>
        <taxon>Volvox</taxon>
    </lineage>
</organism>
<keyword evidence="2" id="KW-0378">Hydrolase</keyword>
<dbReference type="FunFam" id="3.30.70.360:FF:000001">
    <property type="entry name" value="N-acetyldiaminopimelate deacetylase"/>
    <property type="match status" value="1"/>
</dbReference>
<keyword evidence="4" id="KW-0732">Signal</keyword>
<feature type="binding site" evidence="3">
    <location>
        <position position="135"/>
    </location>
    <ligand>
        <name>Mn(2+)</name>
        <dbReference type="ChEBI" id="CHEBI:29035"/>
        <label>2</label>
    </ligand>
</feature>
<dbReference type="PANTHER" id="PTHR11014:SF63">
    <property type="entry name" value="METALLOPEPTIDASE, PUTATIVE (AFU_ORTHOLOGUE AFUA_6G09600)-RELATED"/>
    <property type="match status" value="1"/>
</dbReference>
<feature type="chain" id="PRO_5003123827" description="Peptidase M20 dimerisation domain-containing protein" evidence="4">
    <location>
        <begin position="25"/>
        <end position="421"/>
    </location>
</feature>
<keyword evidence="3" id="KW-0479">Metal-binding</keyword>
<reference evidence="6 7" key="1">
    <citation type="journal article" date="2010" name="Science">
        <title>Genomic analysis of organismal complexity in the multicellular green alga Volvox carteri.</title>
        <authorList>
            <person name="Prochnik S.E."/>
            <person name="Umen J."/>
            <person name="Nedelcu A.M."/>
            <person name="Hallmann A."/>
            <person name="Miller S.M."/>
            <person name="Nishii I."/>
            <person name="Ferris P."/>
            <person name="Kuo A."/>
            <person name="Mitros T."/>
            <person name="Fritz-Laylin L.K."/>
            <person name="Hellsten U."/>
            <person name="Chapman J."/>
            <person name="Simakov O."/>
            <person name="Rensing S.A."/>
            <person name="Terry A."/>
            <person name="Pangilinan J."/>
            <person name="Kapitonov V."/>
            <person name="Jurka J."/>
            <person name="Salamov A."/>
            <person name="Shapiro H."/>
            <person name="Schmutz J."/>
            <person name="Grimwood J."/>
            <person name="Lindquist E."/>
            <person name="Lucas S."/>
            <person name="Grigoriev I.V."/>
            <person name="Schmitt R."/>
            <person name="Kirk D."/>
            <person name="Rokhsar D.S."/>
        </authorList>
    </citation>
    <scope>NUCLEOTIDE SEQUENCE [LARGE SCALE GENOMIC DNA]</scope>
    <source>
        <strain evidence="7">f. Nagariensis / Eve</strain>
    </source>
</reference>
<feature type="binding site" evidence="3">
    <location>
        <position position="395"/>
    </location>
    <ligand>
        <name>Mn(2+)</name>
        <dbReference type="ChEBI" id="CHEBI:29035"/>
        <label>2</label>
    </ligand>
</feature>
<dbReference type="Gene3D" id="3.40.630.10">
    <property type="entry name" value="Zn peptidases"/>
    <property type="match status" value="1"/>
</dbReference>
<dbReference type="InterPro" id="IPR002933">
    <property type="entry name" value="Peptidase_M20"/>
</dbReference>
<feature type="binding site" evidence="3">
    <location>
        <position position="133"/>
    </location>
    <ligand>
        <name>Mn(2+)</name>
        <dbReference type="ChEBI" id="CHEBI:29035"/>
        <label>2</label>
    </ligand>
</feature>
<dbReference type="eggNOG" id="ENOG502QQEM">
    <property type="taxonomic scope" value="Eukaryota"/>
</dbReference>
<evidence type="ECO:0000256" key="4">
    <source>
        <dbReference type="SAM" id="SignalP"/>
    </source>
</evidence>
<dbReference type="OrthoDB" id="6119954at2759"/>
<dbReference type="KEGG" id="vcn:VOLCADRAFT_59303"/>
<dbReference type="InterPro" id="IPR011650">
    <property type="entry name" value="Peptidase_M20_dimer"/>
</dbReference>
<dbReference type="PANTHER" id="PTHR11014">
    <property type="entry name" value="PEPTIDASE M20 FAMILY MEMBER"/>
    <property type="match status" value="1"/>
</dbReference>